<keyword evidence="2" id="KW-0732">Signal</keyword>
<feature type="chain" id="PRO_5003259619" evidence="2">
    <location>
        <begin position="20"/>
        <end position="175"/>
    </location>
</feature>
<feature type="region of interest" description="Disordered" evidence="1">
    <location>
        <begin position="58"/>
        <end position="157"/>
    </location>
</feature>
<evidence type="ECO:0000256" key="1">
    <source>
        <dbReference type="SAM" id="MobiDB-lite"/>
    </source>
</evidence>
<feature type="compositionally biased region" description="Low complexity" evidence="1">
    <location>
        <begin position="59"/>
        <end position="76"/>
    </location>
</feature>
<accession>F0WVK9</accession>
<gene>
    <name evidence="3" type="primary">AlNc14C298G10344</name>
    <name evidence="3" type="ORF">ALNC14_115950</name>
</gene>
<dbReference type="HOGENOM" id="CLU_1535279_0_0_1"/>
<organism evidence="3">
    <name type="scientific">Albugo laibachii Nc14</name>
    <dbReference type="NCBI Taxonomy" id="890382"/>
    <lineage>
        <taxon>Eukaryota</taxon>
        <taxon>Sar</taxon>
        <taxon>Stramenopiles</taxon>
        <taxon>Oomycota</taxon>
        <taxon>Peronosporomycetes</taxon>
        <taxon>Albuginales</taxon>
        <taxon>Albuginaceae</taxon>
        <taxon>Albugo</taxon>
    </lineage>
</organism>
<feature type="compositionally biased region" description="Basic and acidic residues" evidence="1">
    <location>
        <begin position="109"/>
        <end position="138"/>
    </location>
</feature>
<evidence type="ECO:0000256" key="2">
    <source>
        <dbReference type="SAM" id="SignalP"/>
    </source>
</evidence>
<feature type="region of interest" description="Disordered" evidence="1">
    <location>
        <begin position="21"/>
        <end position="46"/>
    </location>
</feature>
<feature type="compositionally biased region" description="Basic and acidic residues" evidence="1">
    <location>
        <begin position="78"/>
        <end position="102"/>
    </location>
</feature>
<sequence>MRISFLVAILSAAQVTSFGQQDNRNNSLNASQSNFSSTGFGTQTFRNSNVENNTEMAKASNGAGYSGNNGAYSNNNDEVSKKNGEDANKDDEVSKKNGDGKTEVYNVEGSDKKSGEDSWKADDGNAKMYNREDAKKSNDSSNVYEVSNANKSTPITFEPVEDFNMNLRDDADRTS</sequence>
<name>F0WVK9_9STRA</name>
<proteinExistence type="predicted"/>
<reference evidence="3" key="2">
    <citation type="submission" date="2011-02" db="EMBL/GenBank/DDBJ databases">
        <authorList>
            <person name="MacLean D."/>
        </authorList>
    </citation>
    <scope>NUCLEOTIDE SEQUENCE</scope>
</reference>
<reference evidence="3" key="1">
    <citation type="journal article" date="2011" name="PLoS Biol.">
        <title>Gene gain and loss during evolution of obligate parasitism in the white rust pathogen of Arabidopsis thaliana.</title>
        <authorList>
            <person name="Kemen E."/>
            <person name="Gardiner A."/>
            <person name="Schultz-Larsen T."/>
            <person name="Kemen A.C."/>
            <person name="Balmuth A.L."/>
            <person name="Robert-Seilaniantz A."/>
            <person name="Bailey K."/>
            <person name="Holub E."/>
            <person name="Studholme D.J."/>
            <person name="Maclean D."/>
            <person name="Jones J.D."/>
        </authorList>
    </citation>
    <scope>NUCLEOTIDE SEQUENCE</scope>
</reference>
<dbReference type="EMBL" id="FR824343">
    <property type="protein sequence ID" value="CCA25451.1"/>
    <property type="molecule type" value="Genomic_DNA"/>
</dbReference>
<feature type="compositionally biased region" description="Polar residues" evidence="1">
    <location>
        <begin position="139"/>
        <end position="155"/>
    </location>
</feature>
<evidence type="ECO:0000313" key="3">
    <source>
        <dbReference type="EMBL" id="CCA25451.1"/>
    </source>
</evidence>
<protein>
    <submittedName>
        <fullName evidence="3">AlNc14C298G10344 protein</fullName>
    </submittedName>
</protein>
<dbReference type="AlphaFoldDB" id="F0WVK9"/>
<feature type="signal peptide" evidence="2">
    <location>
        <begin position="1"/>
        <end position="19"/>
    </location>
</feature>